<dbReference type="FunCoup" id="D8QKU3">
    <property type="interactions" value="26"/>
</dbReference>
<evidence type="ECO:0000256" key="4">
    <source>
        <dbReference type="SAM" id="MobiDB-lite"/>
    </source>
</evidence>
<gene>
    <name evidence="6" type="ORF">SCHCODRAFT_238587</name>
</gene>
<feature type="region of interest" description="Disordered" evidence="4">
    <location>
        <begin position="2318"/>
        <end position="2337"/>
    </location>
</feature>
<feature type="region of interest" description="Disordered" evidence="4">
    <location>
        <begin position="2794"/>
        <end position="2838"/>
    </location>
</feature>
<dbReference type="InterPro" id="IPR040899">
    <property type="entry name" value="Fas_alpha_ACP"/>
</dbReference>
<dbReference type="SUPFAM" id="SSF52151">
    <property type="entry name" value="FabD/lysophospholipase-like"/>
    <property type="match status" value="1"/>
</dbReference>
<dbReference type="SUPFAM" id="SSF54637">
    <property type="entry name" value="Thioesterase/thiol ester dehydrase-isomerase"/>
    <property type="match status" value="1"/>
</dbReference>
<dbReference type="Gene3D" id="3.10.129.10">
    <property type="entry name" value="Hotdog Thioesterase"/>
    <property type="match status" value="1"/>
</dbReference>
<dbReference type="InterPro" id="IPR040883">
    <property type="entry name" value="FAS_meander"/>
</dbReference>
<proteinExistence type="predicted"/>
<feature type="compositionally biased region" description="Low complexity" evidence="4">
    <location>
        <begin position="1262"/>
        <end position="1277"/>
    </location>
</feature>
<keyword evidence="7" id="KW-1185">Reference proteome</keyword>
<dbReference type="Pfam" id="PF00109">
    <property type="entry name" value="ketoacyl-synt"/>
    <property type="match status" value="1"/>
</dbReference>
<dbReference type="InterPro" id="IPR014030">
    <property type="entry name" value="Ketoacyl_synth_N"/>
</dbReference>
<dbReference type="InterPro" id="IPR047224">
    <property type="entry name" value="FAS_alpha_su_C"/>
</dbReference>
<dbReference type="InterPro" id="IPR016035">
    <property type="entry name" value="Acyl_Trfase/lysoPLipase"/>
</dbReference>
<dbReference type="Gene3D" id="6.10.250.1930">
    <property type="match status" value="1"/>
</dbReference>
<evidence type="ECO:0000256" key="1">
    <source>
        <dbReference type="ARBA" id="ARBA00022450"/>
    </source>
</evidence>
<keyword evidence="3" id="KW-0808">Transferase</keyword>
<dbReference type="HOGENOM" id="CLU_224823_0_0_1"/>
<reference evidence="6 7" key="1">
    <citation type="journal article" date="2010" name="Nat. Biotechnol.">
        <title>Genome sequence of the model mushroom Schizophyllum commune.</title>
        <authorList>
            <person name="Ohm R.A."/>
            <person name="de Jong J.F."/>
            <person name="Lugones L.G."/>
            <person name="Aerts A."/>
            <person name="Kothe E."/>
            <person name="Stajich J.E."/>
            <person name="de Vries R.P."/>
            <person name="Record E."/>
            <person name="Levasseur A."/>
            <person name="Baker S.E."/>
            <person name="Bartholomew K.A."/>
            <person name="Coutinho P.M."/>
            <person name="Erdmann S."/>
            <person name="Fowler T.J."/>
            <person name="Gathman A.C."/>
            <person name="Lombard V."/>
            <person name="Henrissat B."/>
            <person name="Knabe N."/>
            <person name="Kuees U."/>
            <person name="Lilly W.W."/>
            <person name="Lindquist E."/>
            <person name="Lucas S."/>
            <person name="Magnuson J.K."/>
            <person name="Piumi F."/>
            <person name="Raudaskoski M."/>
            <person name="Salamov A."/>
            <person name="Schmutz J."/>
            <person name="Schwarze F.W.M.R."/>
            <person name="vanKuyk P.A."/>
            <person name="Horton J.S."/>
            <person name="Grigoriev I.V."/>
            <person name="Woesten H.A.B."/>
        </authorList>
    </citation>
    <scope>NUCLEOTIDE SEQUENCE [LARGE SCALE GENOMIC DNA]</scope>
    <source>
        <strain evidence="7">H4-8 / FGSC 9210</strain>
    </source>
</reference>
<dbReference type="InterPro" id="IPR014043">
    <property type="entry name" value="Acyl_transferase_dom"/>
</dbReference>
<evidence type="ECO:0000313" key="6">
    <source>
        <dbReference type="EMBL" id="EFI91402.1"/>
    </source>
</evidence>
<accession>D8QKU3</accession>
<sequence length="3490" mass="387795">MRLAESSWECPSGEGCEDKVSPSRGPAGRVRARRRPRTAHARDLRTIDGETLPRETANVIHVPTPPESTKRGKTVKSRAFQYEAFSIAMNYKMYTVYTTSCTRCTETPTPLYLGRPRTSASMMPFKASTTVPLDRPLQRLPCTTNHRGTLAKMCCVKSFDRFVLARVSSGVGRWCLYASGRSKWARGSVLPFASASARPTGMFAASLFPSLKAPLRTIQERVDDALEDRIQRALKPISSQWSRCASSSTDQDVLRQEPPRASVVLNTPTSCRSARGWVGMGGECEGRWGACQRSRRGRMREQRASTTADRSTDISSMFWVYHEGELAEAGTGHDDSEERRKAVQRFLARRNIDEVPKHTSPTPLPRMLPAKRKASSGELSQQPGYTGRLGADHHPANLPPLPNVFIRDARALPSRATLDAHTHEEHYEHAQEGAADDAAYFLAICRPTQKLVPFIAVLDNQFESFKKDSLWAAEEVDAVFDQDPQRVCILRGPVAVKWSKVPVVDYCQCPPCTLHKADGKVAFHTGAPSAASWLESLAGPELSWRPHLLEVHCPRRLLYQQSPPPHRILIPHPRQKVIVDDYTGDVPLHLSAFGGARDPDFKAVDVAYDAASKEINLTLFKERRFAPIHEFAEGRNDRIKAFYWKLWYGDSEALPNINVRDVVKGAEVTSKAEDVEQFCQFCAVVGNQQPGRGLQEREETPMAPMDFAFVMGWQAFPSTVDGDLLKLVHLSNGFRMARILSVVNPDAGKIIKVKGHVLRAGKPIIEVVSAFLYHGKFTDFYEVALENDAQVSYKDKNPFSDMEVSSEIFVRNQLKALVKDLIERVLSYDVSFVGMVLPGDSLKVNIHHVAMHNGNLVVKTTNTNDRDEKVLEGSAEVARPPRLLRLHRHPNGLLFATQFAQMALVVTEKAAFEDMRVKGFVQKDCPFAGHSLGEYSALASIADVLHISALVDVAFYRGITMQRAVERDEHNRSNYAMCAVNPSRISKTFTDTALRDVVDGIASSTNQLLEIVNFNVEGQQYVCAGELVALQTLTNVLNYLKVKKVDIVQLTQQFSVEKVKEMLGEIIKSSHDSAVEKQKSDGYIILERGFATIPLPGIDVPFHSRYLWAGVMPFRTYLSKKINPAHLNPDTLIGKYIPNLIAQPFDISREYAQIIYDRTSSPRLDKVLKNWEEEKWGSTDNRQKLAYVILVELLAYQFASPVRWIETQDLLFTDFAFAFERLAKYEASDDSVGRKRAILCHAKHPKEIYYQFEDEPEDAPAEEPASADAPAAPTAAPAAAAAPAPVAAPSGPVASVEDVPIKPVDVLAVIVAQKLKKTVSEIPLSKSMGGKSTLQNEILGDLHLEFTSAPEKGEELPLEELGSSLQSGGGLGKHTSGLVSRLIGGKMPGGFNASAIKSYLSKTWGLGPLRADARLASEAEGRAWVDSVVSAYAQRAGISLAAPGAASGGGGGGGAGPTINSEEFIKFQADQQKFAAQHVELYMRYLGRDSRAGELAFDQEKANSQALQAKLDSILREHGDTYIDGIQPAFDPLKARHFNSSWNWARQDALLMFYDIIFGRLTTYYIDKCDPERGETFKLAKHFGQQLIDNTREVVGKEPLYKDLTFPTAPHTEITAKGDIVYTEVVQDDVAKLWTLVKSQPGITEEQKKRIKALYEGVVRSLRKGPDSPRPRVTPRTRCSSSQVLRPQLSAANVSAAQGRLDVGVQQQSDRCLPRRPSRDCYVWYNLQGQERSPDRCRQGLHRGRGRQGPPVRRCPRRHRDFVIVIATSRYTRSTVEYYQDIYQTYGARGFALIPFNQGSKQDVEALVDYIYANLGLDLDYILPFAGIPENGREIDSIDDKSELAQEGEPSVRHAPPMQVILPLSPNHGLFGNDGLYSESKISLEMLFQRWASESWGEYLCLALPVRSLLDPWYGSHGSDEHCRPQVLRREMAFNIFGLMHPLLFSITQVEPRRAITLDTSADFKVKKGPDAERQTINVLPRANHRYEFPALESTASLADVSSSPVSAKLALGVARTHWEMEARGELTIEGCIEMAWIMGFIKHFNGPPQGWYTGATSYEILAHWCTPHRYVVSHLIPRSQLSSFAEPELFRGYDPKKKVFNQEIELTHDLEPIEVVESETQKFKLQHGDKCDIWAGEEGQWFAKLKKGACVYVPKVFKFSRTVAGQIPTGWSAGCYGIPDDIVAQTDRVTLWALHIHPSEIGTSLGSGMGGVVSMAKMFKDRRDEKDVQNDILQETFINTTAGWINLLLLSSSGPAKIPVGTCATALQSVEIACDTILSGKAKVMLAGGFDDLSEEGSYEFANMKATSNAETEFAMGREPTEMSRPATSTRSGFMESQGSGVQVLMSARTALELGAPIRGIVAFTSTSTDKAGRSIPAPGRVPSTQPLPILDIKYRTRQLEFRRKQISQWLTHEHYQLQEFRKQEGAEFTEEELTARVDSIEKEAARQEKDALAVFGMLEGSDPHVAPLRRALAVWGLTTDDVGVLSIHGTSTGANKSLLGHSKGGSAAWQMAGLLQSVYHGIIPGNRNSDNIDPMFQDRHFLMFPSKTIYTAGIKAGLMSSFGFGQVGGTILILHPRFVFGALDPAYYEAYKARNHVRALQSYKAMSDMMVKHSLVKVKDASPYTPDLEGKVPMNSLASTIRNPRTGKFEFGKINSTVKQDTANVKAVSELLSSGGLSESASRGNVTANEVLPEAAIPAKTAMTEKKCVGKDCHDGNKTMSRPGQNSIPPDQESEYAHVVVQPECCMDPDGTRHSFELHKAPPDDPHFLTTPSSLMPYVRTRTKKEPTSVFAEDCLEEEDEDDEDDVSPPGRKRREQPTTCPTCANPHQPKGLQTHFSDRNCSEEAALLEQAAEASREYANLDLSPDDRPEVVVNKLKIRGEAYLVYRGKELVVVLNDDILHRYFAIRVCYATEGHSFGMFTSQHNTIISQPFIRRGKKSKGFPVPYEYCFGLTGSPVVTILMALVRPEHSLVFADHNVLMSFHVMRLRKRCSRDDLKPGHPIWPRIWSASHGPCATVEPEEALRTLKNWRINSLANKKFNSTPIGLVMRQSQHLFNGLGANESCDVCCLALIPPYAAVTWVLSNQAVFDRLVRTYLAFSAAIPALVASWPDTIVPVRMVDDKKHKPFAFNSHGHTKFLHTAPCYRRKAPFLKVQLVREGVRLGLYSPTATFVAKATDEVYAREASEGEAPYKPMAEELQANPLPQPRGKSGRTHVPNYIVVVDGIEYHTPYIARPRPDWKWPTAIFRPTIDVSEIKLDSTLGPYSFNALCQMAFSYRESEGQPEAVARPHRFEVCGMGRKKVPLPQDLTISKRAFVPSSRIALTMNGDKREREDEDDSDGPRKKLKLTPLTRRWNVYSAGEGLGRPPPSLWAGSYESCYEPSCQRKQRTFPRHPGASLTVFKYSNDADQWNSTNLELESGDDIGLEAAPTVALFFVAPTFHEHLLAGAQDRDPKTSYAQFGVDAQYVEWTHKSRGVAVVAQSLERGG</sequence>
<dbReference type="InterPro" id="IPR016039">
    <property type="entry name" value="Thiolase-like"/>
</dbReference>
<feature type="compositionally biased region" description="Polar residues" evidence="4">
    <location>
        <begin position="2327"/>
        <end position="2337"/>
    </location>
</feature>
<dbReference type="PANTHER" id="PTHR10982">
    <property type="entry name" value="MALONYL COA-ACYL CARRIER PROTEIN TRANSACYLASE"/>
    <property type="match status" value="1"/>
</dbReference>
<dbReference type="CDD" id="cd00828">
    <property type="entry name" value="elong_cond_enzymes"/>
    <property type="match status" value="1"/>
</dbReference>
<feature type="region of interest" description="Disordered" evidence="4">
    <location>
        <begin position="1254"/>
        <end position="1277"/>
    </location>
</feature>
<dbReference type="STRING" id="578458.D8QKU3"/>
<keyword evidence="1" id="KW-0596">Phosphopantetheine</keyword>
<feature type="compositionally biased region" description="Basic residues" evidence="4">
    <location>
        <begin position="30"/>
        <end position="39"/>
    </location>
</feature>
<dbReference type="InterPro" id="IPR050830">
    <property type="entry name" value="Fungal_FAS"/>
</dbReference>
<dbReference type="FunFam" id="3.30.70.3330:FF:000001">
    <property type="entry name" value="Fatty acid synthase subunit beta dehydratase"/>
    <property type="match status" value="1"/>
</dbReference>
<dbReference type="GO" id="GO:0016746">
    <property type="term" value="F:acyltransferase activity"/>
    <property type="evidence" value="ECO:0007669"/>
    <property type="project" value="InterPro"/>
</dbReference>
<evidence type="ECO:0000313" key="7">
    <source>
        <dbReference type="Proteomes" id="UP000007431"/>
    </source>
</evidence>
<feature type="region of interest" description="Disordered" evidence="4">
    <location>
        <begin position="3326"/>
        <end position="3348"/>
    </location>
</feature>
<dbReference type="eggNOG" id="ENOG502QQJX">
    <property type="taxonomic scope" value="Eukaryota"/>
</dbReference>
<dbReference type="Pfam" id="PF00698">
    <property type="entry name" value="Acyl_transf_1"/>
    <property type="match status" value="1"/>
</dbReference>
<dbReference type="InterPro" id="IPR029069">
    <property type="entry name" value="HotDog_dom_sf"/>
</dbReference>
<dbReference type="Pfam" id="PF17951">
    <property type="entry name" value="FAS_meander"/>
    <property type="match status" value="1"/>
</dbReference>
<dbReference type="PANTHER" id="PTHR10982:SF21">
    <property type="entry name" value="FATTY ACID SYNTHASE SUBUNIT BETA"/>
    <property type="match status" value="1"/>
</dbReference>
<dbReference type="Proteomes" id="UP000007431">
    <property type="component" value="Unassembled WGS sequence"/>
</dbReference>
<dbReference type="InterPro" id="IPR041550">
    <property type="entry name" value="FASI_helical"/>
</dbReference>
<dbReference type="Gene3D" id="6.10.140.1400">
    <property type="match status" value="1"/>
</dbReference>
<dbReference type="VEuPathDB" id="FungiDB:SCHCODRAFT_01176814"/>
<dbReference type="Pfam" id="PF18325">
    <property type="entry name" value="Fas_alpha_ACP"/>
    <property type="match status" value="1"/>
</dbReference>
<dbReference type="SUPFAM" id="SSF53901">
    <property type="entry name" value="Thiolase-like"/>
    <property type="match status" value="2"/>
</dbReference>
<dbReference type="EMBL" id="GL377317">
    <property type="protein sequence ID" value="EFI91402.1"/>
    <property type="molecule type" value="Genomic_DNA"/>
</dbReference>
<dbReference type="Gene3D" id="3.30.70.3330">
    <property type="match status" value="1"/>
</dbReference>
<dbReference type="Gene3D" id="6.10.140.1410">
    <property type="match status" value="1"/>
</dbReference>
<dbReference type="GO" id="GO:0019171">
    <property type="term" value="F:(3R)-hydroxyacyl-[acyl-carrier-protein] dehydratase activity"/>
    <property type="evidence" value="ECO:0007669"/>
    <property type="project" value="InterPro"/>
</dbReference>
<dbReference type="Gene3D" id="3.30.1120.100">
    <property type="match status" value="1"/>
</dbReference>
<dbReference type="GO" id="GO:0008897">
    <property type="term" value="F:holo-[acyl-carrier-protein] synthase activity"/>
    <property type="evidence" value="ECO:0007669"/>
    <property type="project" value="InterPro"/>
</dbReference>
<dbReference type="InterPro" id="IPR020841">
    <property type="entry name" value="PKS_Beta-ketoAc_synthase_dom"/>
</dbReference>
<evidence type="ECO:0000256" key="3">
    <source>
        <dbReference type="ARBA" id="ARBA00022679"/>
    </source>
</evidence>
<protein>
    <recommendedName>
        <fullName evidence="5">Ketosynthase family 3 (KS3) domain-containing protein</fullName>
    </recommendedName>
</protein>
<dbReference type="InterPro" id="IPR013565">
    <property type="entry name" value="Fas1/AflB-like_central"/>
</dbReference>
<dbReference type="Gene3D" id="3.40.50.720">
    <property type="entry name" value="NAD(P)-binding Rossmann-like Domain"/>
    <property type="match status" value="2"/>
</dbReference>
<dbReference type="InParanoid" id="D8QKU3"/>
<evidence type="ECO:0000259" key="5">
    <source>
        <dbReference type="PROSITE" id="PS52004"/>
    </source>
</evidence>
<organism evidence="7">
    <name type="scientific">Schizophyllum commune (strain H4-8 / FGSC 9210)</name>
    <name type="common">Split gill fungus</name>
    <dbReference type="NCBI Taxonomy" id="578458"/>
    <lineage>
        <taxon>Eukaryota</taxon>
        <taxon>Fungi</taxon>
        <taxon>Dikarya</taxon>
        <taxon>Basidiomycota</taxon>
        <taxon>Agaricomycotina</taxon>
        <taxon>Agaricomycetes</taxon>
        <taxon>Agaricomycetidae</taxon>
        <taxon>Agaricales</taxon>
        <taxon>Schizophyllaceae</taxon>
        <taxon>Schizophyllum</taxon>
    </lineage>
</organism>
<keyword evidence="2" id="KW-0597">Phosphoprotein</keyword>
<evidence type="ECO:0000256" key="2">
    <source>
        <dbReference type="ARBA" id="ARBA00022553"/>
    </source>
</evidence>
<dbReference type="Gene3D" id="3.30.70.2490">
    <property type="match status" value="1"/>
</dbReference>
<dbReference type="GO" id="GO:0004318">
    <property type="term" value="F:enoyl-[acyl-carrier-protein] reductase (NADH) activity"/>
    <property type="evidence" value="ECO:0007669"/>
    <property type="project" value="InterPro"/>
</dbReference>
<dbReference type="Gene3D" id="3.90.25.70">
    <property type="match status" value="1"/>
</dbReference>
<feature type="compositionally biased region" description="Basic and acidic residues" evidence="4">
    <location>
        <begin position="40"/>
        <end position="53"/>
    </location>
</feature>
<dbReference type="PROSITE" id="PS52004">
    <property type="entry name" value="KS3_2"/>
    <property type="match status" value="1"/>
</dbReference>
<dbReference type="Pfam" id="PF18314">
    <property type="entry name" value="FAS_I_H"/>
    <property type="match status" value="1"/>
</dbReference>
<feature type="region of interest" description="Disordered" evidence="4">
    <location>
        <begin position="1"/>
        <end position="74"/>
    </location>
</feature>
<name>D8QKU3_SCHCM</name>
<dbReference type="Gene3D" id="3.40.47.10">
    <property type="match status" value="1"/>
</dbReference>
<feature type="domain" description="Ketosynthase family 3 (KS3)" evidence="5">
    <location>
        <begin position="2102"/>
        <end position="2577"/>
    </location>
</feature>
<feature type="compositionally biased region" description="Acidic residues" evidence="4">
    <location>
        <begin position="2796"/>
        <end position="2809"/>
    </location>
</feature>
<dbReference type="Pfam" id="PF08354">
    <property type="entry name" value="Fas1-AflB-like_hel"/>
    <property type="match status" value="1"/>
</dbReference>
<feature type="region of interest" description="Disordered" evidence="4">
    <location>
        <begin position="347"/>
        <end position="390"/>
    </location>
</feature>